<dbReference type="PANTHER" id="PTHR11328:SF24">
    <property type="entry name" value="MAJOR FACILITATOR SUPERFAMILY (MFS) PROFILE DOMAIN-CONTAINING PROTEIN"/>
    <property type="match status" value="1"/>
</dbReference>
<feature type="transmembrane region" description="Helical" evidence="3">
    <location>
        <begin position="131"/>
        <end position="151"/>
    </location>
</feature>
<keyword evidence="3" id="KW-0472">Membrane</keyword>
<evidence type="ECO:0000313" key="4">
    <source>
        <dbReference type="EMBL" id="PRD69405.1"/>
    </source>
</evidence>
<feature type="transmembrane region" description="Helical" evidence="3">
    <location>
        <begin position="389"/>
        <end position="408"/>
    </location>
</feature>
<evidence type="ECO:0000256" key="3">
    <source>
        <dbReference type="SAM" id="Phobius"/>
    </source>
</evidence>
<evidence type="ECO:0000256" key="2">
    <source>
        <dbReference type="SAM" id="MobiDB-lite"/>
    </source>
</evidence>
<dbReference type="RefSeq" id="WP_105728982.1">
    <property type="nucleotide sequence ID" value="NZ_PVLR01000015.1"/>
</dbReference>
<dbReference type="EMBL" id="PVLR01000015">
    <property type="protein sequence ID" value="PRD69405.1"/>
    <property type="molecule type" value="Genomic_DNA"/>
</dbReference>
<comment type="similarity">
    <text evidence="1">Belongs to the sodium:galactoside symporter (TC 2.A.2) family.</text>
</comment>
<accession>A0A2S9KG99</accession>
<feature type="transmembrane region" description="Helical" evidence="3">
    <location>
        <begin position="34"/>
        <end position="54"/>
    </location>
</feature>
<dbReference type="GO" id="GO:0008643">
    <property type="term" value="P:carbohydrate transport"/>
    <property type="evidence" value="ECO:0007669"/>
    <property type="project" value="InterPro"/>
</dbReference>
<dbReference type="Pfam" id="PF13347">
    <property type="entry name" value="MFS_2"/>
    <property type="match status" value="1"/>
</dbReference>
<keyword evidence="3" id="KW-0812">Transmembrane</keyword>
<keyword evidence="3" id="KW-1133">Transmembrane helix</keyword>
<feature type="transmembrane region" description="Helical" evidence="3">
    <location>
        <begin position="105"/>
        <end position="125"/>
    </location>
</feature>
<dbReference type="Gene3D" id="1.20.1250.20">
    <property type="entry name" value="MFS general substrate transporter like domains"/>
    <property type="match status" value="2"/>
</dbReference>
<feature type="transmembrane region" description="Helical" evidence="3">
    <location>
        <begin position="252"/>
        <end position="274"/>
    </location>
</feature>
<feature type="compositionally biased region" description="Low complexity" evidence="2">
    <location>
        <begin position="12"/>
        <end position="22"/>
    </location>
</feature>
<dbReference type="OrthoDB" id="181905at2"/>
<feature type="region of interest" description="Disordered" evidence="2">
    <location>
        <begin position="1"/>
        <end position="22"/>
    </location>
</feature>
<evidence type="ECO:0000256" key="1">
    <source>
        <dbReference type="ARBA" id="ARBA00009617"/>
    </source>
</evidence>
<feature type="transmembrane region" description="Helical" evidence="3">
    <location>
        <begin position="420"/>
        <end position="443"/>
    </location>
</feature>
<comment type="caution">
    <text evidence="4">The sequence shown here is derived from an EMBL/GenBank/DDBJ whole genome shotgun (WGS) entry which is preliminary data.</text>
</comment>
<dbReference type="PANTHER" id="PTHR11328">
    <property type="entry name" value="MAJOR FACILITATOR SUPERFAMILY DOMAIN-CONTAINING PROTEIN"/>
    <property type="match status" value="1"/>
</dbReference>
<keyword evidence="5" id="KW-1185">Reference proteome</keyword>
<feature type="transmembrane region" description="Helical" evidence="3">
    <location>
        <begin position="286"/>
        <end position="304"/>
    </location>
</feature>
<proteinExistence type="inferred from homology"/>
<dbReference type="GO" id="GO:0015293">
    <property type="term" value="F:symporter activity"/>
    <property type="evidence" value="ECO:0007669"/>
    <property type="project" value="InterPro"/>
</dbReference>
<feature type="transmembrane region" description="Helical" evidence="3">
    <location>
        <begin position="341"/>
        <end position="368"/>
    </location>
</feature>
<dbReference type="SUPFAM" id="SSF103473">
    <property type="entry name" value="MFS general substrate transporter"/>
    <property type="match status" value="1"/>
</dbReference>
<dbReference type="InterPro" id="IPR039672">
    <property type="entry name" value="MFS_2"/>
</dbReference>
<feature type="transmembrane region" description="Helical" evidence="3">
    <location>
        <begin position="316"/>
        <end position="335"/>
    </location>
</feature>
<protein>
    <submittedName>
        <fullName evidence="4">MFS transporter</fullName>
    </submittedName>
</protein>
<name>A0A2S9KG99_9BURK</name>
<gene>
    <name evidence="4" type="ORF">C6P61_05750</name>
</gene>
<organism evidence="4 5">
    <name type="scientific">Malikia spinosa</name>
    <dbReference type="NCBI Taxonomy" id="86180"/>
    <lineage>
        <taxon>Bacteria</taxon>
        <taxon>Pseudomonadati</taxon>
        <taxon>Pseudomonadota</taxon>
        <taxon>Betaproteobacteria</taxon>
        <taxon>Burkholderiales</taxon>
        <taxon>Comamonadaceae</taxon>
        <taxon>Malikia</taxon>
    </lineage>
</organism>
<feature type="transmembrane region" description="Helical" evidence="3">
    <location>
        <begin position="66"/>
        <end position="84"/>
    </location>
</feature>
<dbReference type="GO" id="GO:0005886">
    <property type="term" value="C:plasma membrane"/>
    <property type="evidence" value="ECO:0007669"/>
    <property type="project" value="TreeGrafter"/>
</dbReference>
<dbReference type="InterPro" id="IPR036259">
    <property type="entry name" value="MFS_trans_sf"/>
</dbReference>
<dbReference type="AlphaFoldDB" id="A0A2S9KG99"/>
<sequence>MPAVLGSESDQPVAAAPVAGPAPRSVSLNARQSLAYGLLGLPLAFVSLPLYVLLPHHYAREFGLPLATLGALLLAARLADALIDPFLGRWIDRCFRRSARSVQRLGLLAALLLALGLTGLFLPPLRAANALLLWAGAALLLTYAAYSLLAIAHQAWGARLGGGEVERGRIVAWREGAGLFGVVLASVLPAWQGIGAMLAVFAISLALGCLAWWHSPLPHAPHAPHAPQGVVDPGRVPVSFWQPWRQPAFRGLLGVFVLNGIATAIPATLVLFFIEDRLQAPAAQQPLFLLTYFLAAALGLPLWLRLVRIWGLARSWLLGMGLSVAVFSWAAALGAGDLIPFGLVCLLAGLALGADLALPSALLAGLLAESGQRDQHAATYFGWWNFATKLNLALAAGLALPLLAWWGYEPGSRSAQGLLALSWAYAVLPCVLKLLAAAALWRWSRLHHPWSSR</sequence>
<dbReference type="Proteomes" id="UP000238326">
    <property type="component" value="Unassembled WGS sequence"/>
</dbReference>
<feature type="transmembrane region" description="Helical" evidence="3">
    <location>
        <begin position="194"/>
        <end position="213"/>
    </location>
</feature>
<evidence type="ECO:0000313" key="5">
    <source>
        <dbReference type="Proteomes" id="UP000238326"/>
    </source>
</evidence>
<reference evidence="4 5" key="1">
    <citation type="submission" date="2018-03" db="EMBL/GenBank/DDBJ databases">
        <title>Comparative genomics illustrates the genes involved in a hyperalkaliphilic mechanisms of Serpentinomonas isolated from highly-alkaline calcium-rich serpentinized springs.</title>
        <authorList>
            <person name="Suzuki S."/>
            <person name="Ishii S."/>
            <person name="Walworth N."/>
            <person name="Bird L."/>
            <person name="Kuenen J.G."/>
            <person name="Nealson K.H."/>
        </authorList>
    </citation>
    <scope>NUCLEOTIDE SEQUENCE [LARGE SCALE GENOMIC DNA]</scope>
    <source>
        <strain evidence="4 5">83</strain>
    </source>
</reference>